<reference evidence="3" key="1">
    <citation type="journal article" date="2021" name="G3 (Bethesda)">
        <title>Chromosome assembled and annotated genome sequence of Aspergillus flavus NRRL 3357.</title>
        <authorList>
            <person name="Skerker J.M."/>
            <person name="Pianalto K.M."/>
            <person name="Mondo S.J."/>
            <person name="Yang K."/>
            <person name="Arkin A.P."/>
            <person name="Keller N.P."/>
            <person name="Grigoriev I.V."/>
            <person name="Louise Glass N.L."/>
        </authorList>
    </citation>
    <scope>NUCLEOTIDE SEQUENCE [LARGE SCALE GENOMIC DNA]</scope>
    <source>
        <strain evidence="3">ATCC 200026 / FGSC A1120 / IAM 13836 / NRRL 3357 / JCM 12722 / SRRC 167</strain>
    </source>
</reference>
<protein>
    <submittedName>
        <fullName evidence="2">Uncharacterized protein</fullName>
    </submittedName>
</protein>
<keyword evidence="3" id="KW-1185">Reference proteome</keyword>
<dbReference type="Proteomes" id="UP000596276">
    <property type="component" value="Chromosome 5"/>
</dbReference>
<gene>
    <name evidence="2" type="ORF">F9C07_6722</name>
</gene>
<feature type="region of interest" description="Disordered" evidence="1">
    <location>
        <begin position="15"/>
        <end position="67"/>
    </location>
</feature>
<evidence type="ECO:0000256" key="1">
    <source>
        <dbReference type="SAM" id="MobiDB-lite"/>
    </source>
</evidence>
<dbReference type="AlphaFoldDB" id="A0A7U2MH65"/>
<dbReference type="VEuPathDB" id="FungiDB:F9C07_6722"/>
<sequence length="67" mass="7348">MAQMLDEYLMPISLENGCQEPQPCDGPKEALKMGSAETDLSFRKDMSNTGTTTGAHLAPPKRKRHAD</sequence>
<organism evidence="2 3">
    <name type="scientific">Aspergillus flavus (strain ATCC 200026 / FGSC A1120 / IAM 13836 / NRRL 3357 / JCM 12722 / SRRC 167)</name>
    <dbReference type="NCBI Taxonomy" id="332952"/>
    <lineage>
        <taxon>Eukaryota</taxon>
        <taxon>Fungi</taxon>
        <taxon>Dikarya</taxon>
        <taxon>Ascomycota</taxon>
        <taxon>Pezizomycotina</taxon>
        <taxon>Eurotiomycetes</taxon>
        <taxon>Eurotiomycetidae</taxon>
        <taxon>Eurotiales</taxon>
        <taxon>Aspergillaceae</taxon>
        <taxon>Aspergillus</taxon>
        <taxon>Aspergillus subgen. Circumdati</taxon>
    </lineage>
</organism>
<name>A0A7U2MH65_ASPFN</name>
<proteinExistence type="predicted"/>
<evidence type="ECO:0000313" key="2">
    <source>
        <dbReference type="EMBL" id="QRD83672.1"/>
    </source>
</evidence>
<dbReference type="EMBL" id="CP044621">
    <property type="protein sequence ID" value="QRD83672.1"/>
    <property type="molecule type" value="Genomic_DNA"/>
</dbReference>
<evidence type="ECO:0000313" key="3">
    <source>
        <dbReference type="Proteomes" id="UP000596276"/>
    </source>
</evidence>
<accession>A0A7U2MH65</accession>